<dbReference type="RefSeq" id="WP_115304378.1">
    <property type="nucleotide sequence ID" value="NZ_CAAAHO010000018.1"/>
</dbReference>
<dbReference type="InterPro" id="IPR011047">
    <property type="entry name" value="Quinoprotein_ADH-like_sf"/>
</dbReference>
<keyword evidence="3" id="KW-1185">Reference proteome</keyword>
<evidence type="ECO:0000313" key="3">
    <source>
        <dbReference type="Proteomes" id="UP000254968"/>
    </source>
</evidence>
<accession>A0A378JPG5</accession>
<keyword evidence="2" id="KW-0472">Membrane</keyword>
<feature type="signal peptide" evidence="1">
    <location>
        <begin position="1"/>
        <end position="22"/>
    </location>
</feature>
<dbReference type="Proteomes" id="UP000254968">
    <property type="component" value="Unassembled WGS sequence"/>
</dbReference>
<keyword evidence="2" id="KW-0812">Transmembrane</keyword>
<dbReference type="PANTHER" id="PTHR32303:SF10">
    <property type="entry name" value="OUTER MEMBRANE PROTEIN ASSEMBLY FACTOR BAMB"/>
    <property type="match status" value="1"/>
</dbReference>
<evidence type="ECO:0000313" key="2">
    <source>
        <dbReference type="EMBL" id="STX55776.1"/>
    </source>
</evidence>
<keyword evidence="1" id="KW-0732">Signal</keyword>
<dbReference type="EMBL" id="UGNV01000006">
    <property type="protein sequence ID" value="STX55776.1"/>
    <property type="molecule type" value="Genomic_DNA"/>
</dbReference>
<sequence length="786" mass="84585">MFKKLSAVYIFMGILCMSYSFAAKPLWNITVASGSNIQSIAENATGVITYRIENQSKRFKALNLLPIRGVIKPQAAPCQLSPHGTPGDSCLVTLNIIGNLLPVSGINKGPVFCQVNPDGSPNKNQCYQPDAKNSLIISKAKKLEDWSNWGQNIHNSHFNINSGVTKNNINQILQLCKIDYTQGLVPTPNNIVAFSNSAKPVIVDDIIYWTGFAGKIGAHKILRDQYGNFQGCNQLWVQDVSTMLNVPGIPGMKPPAVRASPAYYNRATGEGTLLYTAIDTPKSLALSLLFRTPPMAFAVDAATGTFLWKIDLVDLSEVAVGGAAVIPSATDSPRIYNNTAFLGFSSFNNFLEIPQTFRGHMLALNLGGQGSSPDMPSIKWTQYTIPAPPGSYSTPGTWFAGGGVWASSPSIIPELGLVIFGSGQLYNYPDFAASCMERPKSVTTSTFSTTKKGETGIGAQQCLREAEKKLIQLGVTQPLAANSIIALKIEDGSFAWHIPTTGLDSWQNACGSNSNIPCNVPVPGPDWDVGGSAPVVANLKKLGKVVISHNKGGEIFWIQASTGKLLKRVDVCVGSSFGGIHWGLGYDPQTETLYAACSAGGYVSETPINFMSILANGRKTCMTGYLNAIDANTGRLKWQTIPAQSEIVDVNSPGCPDEFYSNDERFKYGLNFNLVLKNNQFNVPVNVMPNSTLIPLANQQKARSNGVVAISNGIVYWPVYYGVVYALDTLTGAYLSQYSCDQGAMYTAGPSVAKGLLMFGCGYANFIPEDFGKSIMVYGLPNIATK</sequence>
<dbReference type="OrthoDB" id="5651170at2"/>
<protein>
    <submittedName>
        <fullName evidence="2">Transmembrane protein (Fibronectin III domain and Gp5 C-terminal repeat)</fullName>
    </submittedName>
</protein>
<gene>
    <name evidence="2" type="ORF">NCTC13315_03146</name>
</gene>
<dbReference type="PANTHER" id="PTHR32303">
    <property type="entry name" value="QUINOPROTEIN ALCOHOL DEHYDROGENASE (CYTOCHROME C)"/>
    <property type="match status" value="1"/>
</dbReference>
<evidence type="ECO:0000256" key="1">
    <source>
        <dbReference type="SAM" id="SignalP"/>
    </source>
</evidence>
<organism evidence="2 3">
    <name type="scientific">Legionella beliardensis</name>
    <dbReference type="NCBI Taxonomy" id="91822"/>
    <lineage>
        <taxon>Bacteria</taxon>
        <taxon>Pseudomonadati</taxon>
        <taxon>Pseudomonadota</taxon>
        <taxon>Gammaproteobacteria</taxon>
        <taxon>Legionellales</taxon>
        <taxon>Legionellaceae</taxon>
        <taxon>Legionella</taxon>
    </lineage>
</organism>
<feature type="chain" id="PRO_5016813259" evidence="1">
    <location>
        <begin position="23"/>
        <end position="786"/>
    </location>
</feature>
<dbReference type="SUPFAM" id="SSF50998">
    <property type="entry name" value="Quinoprotein alcohol dehydrogenase-like"/>
    <property type="match status" value="2"/>
</dbReference>
<dbReference type="Gene3D" id="2.140.10.10">
    <property type="entry name" value="Quinoprotein alcohol dehydrogenase-like superfamily"/>
    <property type="match status" value="2"/>
</dbReference>
<reference evidence="2 3" key="1">
    <citation type="submission" date="2018-06" db="EMBL/GenBank/DDBJ databases">
        <authorList>
            <consortium name="Pathogen Informatics"/>
            <person name="Doyle S."/>
        </authorList>
    </citation>
    <scope>NUCLEOTIDE SEQUENCE [LARGE SCALE GENOMIC DNA]</scope>
    <source>
        <strain evidence="2 3">NCTC13315</strain>
    </source>
</reference>
<proteinExistence type="predicted"/>
<dbReference type="AlphaFoldDB" id="A0A378JPG5"/>
<name>A0A378JPG5_9GAMM</name>